<dbReference type="EMBL" id="SPVG01000276">
    <property type="protein sequence ID" value="TFW13311.1"/>
    <property type="molecule type" value="Genomic_DNA"/>
</dbReference>
<protein>
    <submittedName>
        <fullName evidence="2">Thiosulfate oxidation carrier complex protein SoxZ</fullName>
    </submittedName>
</protein>
<evidence type="ECO:0000313" key="3">
    <source>
        <dbReference type="Proteomes" id="UP000297729"/>
    </source>
</evidence>
<reference evidence="2 3" key="1">
    <citation type="submission" date="2019-03" db="EMBL/GenBank/DDBJ databases">
        <title>Draft Genome Sequence of Duganella callidus sp. nov., a Novel Duganella Species Isolated from Cultivated Soil.</title>
        <authorList>
            <person name="Raths R."/>
            <person name="Peta V."/>
            <person name="Bucking H."/>
        </authorList>
    </citation>
    <scope>NUCLEOTIDE SEQUENCE [LARGE SCALE GENOMIC DNA]</scope>
    <source>
        <strain evidence="2 3">DN04</strain>
    </source>
</reference>
<dbReference type="RefSeq" id="WP_135205082.1">
    <property type="nucleotide sequence ID" value="NZ_SPVG01000276.1"/>
</dbReference>
<dbReference type="InterPro" id="IPR030995">
    <property type="entry name" value="SoxZ"/>
</dbReference>
<keyword evidence="3" id="KW-1185">Reference proteome</keyword>
<dbReference type="NCBIfam" id="TIGR04490">
    <property type="entry name" value="SoxZ_true"/>
    <property type="match status" value="1"/>
</dbReference>
<dbReference type="InterPro" id="IPR014880">
    <property type="entry name" value="SoxZ_dom"/>
</dbReference>
<evidence type="ECO:0000313" key="2">
    <source>
        <dbReference type="EMBL" id="TFW13311.1"/>
    </source>
</evidence>
<dbReference type="OrthoDB" id="9795530at2"/>
<dbReference type="SUPFAM" id="SSF81296">
    <property type="entry name" value="E set domains"/>
    <property type="match status" value="1"/>
</dbReference>
<dbReference type="Gene3D" id="2.60.40.10">
    <property type="entry name" value="Immunoglobulins"/>
    <property type="match status" value="1"/>
</dbReference>
<evidence type="ECO:0000259" key="1">
    <source>
        <dbReference type="Pfam" id="PF08770"/>
    </source>
</evidence>
<dbReference type="InterPro" id="IPR014756">
    <property type="entry name" value="Ig_E-set"/>
</dbReference>
<dbReference type="AlphaFoldDB" id="A0A4Y9RYL1"/>
<dbReference type="Proteomes" id="UP000297729">
    <property type="component" value="Unassembled WGS sequence"/>
</dbReference>
<dbReference type="InterPro" id="IPR013783">
    <property type="entry name" value="Ig-like_fold"/>
</dbReference>
<gene>
    <name evidence="2" type="primary">soxZ</name>
    <name evidence="2" type="ORF">E4L98_29375</name>
</gene>
<feature type="domain" description="Sulphur oxidation protein SoxZ" evidence="1">
    <location>
        <begin position="9"/>
        <end position="101"/>
    </location>
</feature>
<accession>A0A4Y9RYL1</accession>
<sequence length="108" mass="11936">MARALIHMPPSARRGEVIEIRALIGHPMETGYRVGADGKPLPRDIIRRFTCRYNGEQVFAGELHQAISANPYIAFFTVATESGTLEFSWEGDNGFAHTEKMNLTVSAA</sequence>
<comment type="caution">
    <text evidence="2">The sequence shown here is derived from an EMBL/GenBank/DDBJ whole genome shotgun (WGS) entry which is preliminary data.</text>
</comment>
<name>A0A4Y9RYL1_9BURK</name>
<organism evidence="2 3">
    <name type="scientific">Duganella callida</name>
    <dbReference type="NCBI Taxonomy" id="2561932"/>
    <lineage>
        <taxon>Bacteria</taxon>
        <taxon>Pseudomonadati</taxon>
        <taxon>Pseudomonadota</taxon>
        <taxon>Betaproteobacteria</taxon>
        <taxon>Burkholderiales</taxon>
        <taxon>Oxalobacteraceae</taxon>
        <taxon>Telluria group</taxon>
        <taxon>Duganella</taxon>
    </lineage>
</organism>
<dbReference type="Pfam" id="PF08770">
    <property type="entry name" value="SoxZ"/>
    <property type="match status" value="1"/>
</dbReference>
<proteinExistence type="predicted"/>